<dbReference type="RefSeq" id="WP_023307110.1">
    <property type="nucleotide sequence ID" value="NZ_CAIZTC010000036.1"/>
</dbReference>
<comment type="caution">
    <text evidence="1">The sequence shown here is derived from an EMBL/GenBank/DDBJ whole genome shotgun (WGS) entry which is preliminary data.</text>
</comment>
<dbReference type="EMBL" id="JAHEVK010000012">
    <property type="protein sequence ID" value="MBT1777495.1"/>
    <property type="molecule type" value="Genomic_DNA"/>
</dbReference>
<dbReference type="InterPro" id="IPR052534">
    <property type="entry name" value="Extracell_DNA_Util/SecSys_Comp"/>
</dbReference>
<protein>
    <submittedName>
        <fullName evidence="1">PilN domain-containing protein</fullName>
    </submittedName>
</protein>
<evidence type="ECO:0000313" key="1">
    <source>
        <dbReference type="EMBL" id="MBT1777495.1"/>
    </source>
</evidence>
<proteinExistence type="predicted"/>
<dbReference type="Proteomes" id="UP000742934">
    <property type="component" value="Unassembled WGS sequence"/>
</dbReference>
<name>A0A9Q2WEK3_9ENTR</name>
<reference evidence="1" key="1">
    <citation type="submission" date="2021-05" db="EMBL/GenBank/DDBJ databases">
        <title>The batch submission of Enterobacter spp. strains.</title>
        <authorList>
            <person name="Wei L."/>
            <person name="Wang C."/>
            <person name="Feng Y."/>
            <person name="Zong Z."/>
        </authorList>
    </citation>
    <scope>NUCLEOTIDE SEQUENCE</scope>
    <source>
        <strain evidence="1">090086</strain>
    </source>
</reference>
<accession>A0A9Q2WEK3</accession>
<dbReference type="PANTHER" id="PTHR40278:SF1">
    <property type="entry name" value="DNA UTILIZATION PROTEIN HOFN"/>
    <property type="match status" value="1"/>
</dbReference>
<evidence type="ECO:0000313" key="2">
    <source>
        <dbReference type="Proteomes" id="UP000742934"/>
    </source>
</evidence>
<dbReference type="AlphaFoldDB" id="A0A9Q2WEK3"/>
<dbReference type="InterPro" id="IPR007813">
    <property type="entry name" value="PilN"/>
</dbReference>
<organism evidence="1 2">
    <name type="scientific">Enterobacter hormaechei subsp. hoffmannii</name>
    <dbReference type="NCBI Taxonomy" id="1812934"/>
    <lineage>
        <taxon>Bacteria</taxon>
        <taxon>Pseudomonadati</taxon>
        <taxon>Pseudomonadota</taxon>
        <taxon>Gammaproteobacteria</taxon>
        <taxon>Enterobacterales</taxon>
        <taxon>Enterobacteriaceae</taxon>
        <taxon>Enterobacter</taxon>
        <taxon>Enterobacter cloacae complex</taxon>
    </lineage>
</organism>
<gene>
    <name evidence="1" type="ORF">KK080_11855</name>
</gene>
<dbReference type="PANTHER" id="PTHR40278">
    <property type="entry name" value="DNA UTILIZATION PROTEIN HOFN"/>
    <property type="match status" value="1"/>
</dbReference>
<sequence>MSMPNLLPWRRQQRNQRLRFWGLLFTASLLVMLAGGVSLRATQTLASQALQSDLAGTRAVQKVLKARQPQSAGLEPLSQPPETVAWQPALESLASAMPRQAWLTALRYQPPSLILTGYTTSLPTLSAMTDALKRVTGFNPGPAGELQQDSQGRWMFSFQLHSRR</sequence>
<dbReference type="Pfam" id="PF05137">
    <property type="entry name" value="PilN"/>
    <property type="match status" value="1"/>
</dbReference>